<keyword evidence="3 9" id="KW-0812">Transmembrane</keyword>
<name>A0ABM9B4A6_9BACT</name>
<feature type="compositionally biased region" description="Polar residues" evidence="8">
    <location>
        <begin position="200"/>
        <end position="210"/>
    </location>
</feature>
<evidence type="ECO:0000259" key="10">
    <source>
        <dbReference type="Pfam" id="PF18967"/>
    </source>
</evidence>
<organism evidence="11 12">
    <name type="scientific">Neolewinella maritima</name>
    <dbReference type="NCBI Taxonomy" id="1383882"/>
    <lineage>
        <taxon>Bacteria</taxon>
        <taxon>Pseudomonadati</taxon>
        <taxon>Bacteroidota</taxon>
        <taxon>Saprospiria</taxon>
        <taxon>Saprospirales</taxon>
        <taxon>Lewinellaceae</taxon>
        <taxon>Neolewinella</taxon>
    </lineage>
</organism>
<dbReference type="RefSeq" id="WP_238752017.1">
    <property type="nucleotide sequence ID" value="NZ_CAKLPZ010000004.1"/>
</dbReference>
<keyword evidence="5 9" id="KW-1133">Transmembrane helix</keyword>
<evidence type="ECO:0000256" key="9">
    <source>
        <dbReference type="SAM" id="Phobius"/>
    </source>
</evidence>
<feature type="transmembrane region" description="Helical" evidence="9">
    <location>
        <begin position="286"/>
        <end position="306"/>
    </location>
</feature>
<evidence type="ECO:0000256" key="7">
    <source>
        <dbReference type="ARBA" id="ARBA00023136"/>
    </source>
</evidence>
<accession>A0ABM9B4A6</accession>
<keyword evidence="4" id="KW-0547">Nucleotide-binding</keyword>
<dbReference type="Pfam" id="PF18967">
    <property type="entry name" value="PycTM"/>
    <property type="match status" value="1"/>
</dbReference>
<evidence type="ECO:0000256" key="4">
    <source>
        <dbReference type="ARBA" id="ARBA00022741"/>
    </source>
</evidence>
<comment type="subcellular location">
    <subcellularLocation>
        <location evidence="1">Cell membrane</location>
    </subcellularLocation>
</comment>
<feature type="transmembrane region" description="Helical" evidence="9">
    <location>
        <begin position="253"/>
        <end position="274"/>
    </location>
</feature>
<evidence type="ECO:0000256" key="8">
    <source>
        <dbReference type="SAM" id="MobiDB-lite"/>
    </source>
</evidence>
<evidence type="ECO:0000256" key="1">
    <source>
        <dbReference type="ARBA" id="ARBA00004236"/>
    </source>
</evidence>
<protein>
    <recommendedName>
        <fullName evidence="10">Pycsar effector protein domain-containing protein</fullName>
    </recommendedName>
</protein>
<keyword evidence="6" id="KW-0051">Antiviral defense</keyword>
<evidence type="ECO:0000256" key="6">
    <source>
        <dbReference type="ARBA" id="ARBA00023118"/>
    </source>
</evidence>
<evidence type="ECO:0000313" key="11">
    <source>
        <dbReference type="EMBL" id="CAH1002160.1"/>
    </source>
</evidence>
<evidence type="ECO:0000256" key="3">
    <source>
        <dbReference type="ARBA" id="ARBA00022692"/>
    </source>
</evidence>
<proteinExistence type="predicted"/>
<comment type="caution">
    <text evidence="11">The sequence shown here is derived from an EMBL/GenBank/DDBJ whole genome shotgun (WGS) entry which is preliminary data.</text>
</comment>
<keyword evidence="12" id="KW-1185">Reference proteome</keyword>
<evidence type="ECO:0000256" key="2">
    <source>
        <dbReference type="ARBA" id="ARBA00022475"/>
    </source>
</evidence>
<feature type="transmembrane region" description="Helical" evidence="9">
    <location>
        <begin position="375"/>
        <end position="402"/>
    </location>
</feature>
<keyword evidence="7 9" id="KW-0472">Membrane</keyword>
<keyword evidence="2" id="KW-1003">Cell membrane</keyword>
<evidence type="ECO:0000313" key="12">
    <source>
        <dbReference type="Proteomes" id="UP000837803"/>
    </source>
</evidence>
<feature type="region of interest" description="Disordered" evidence="8">
    <location>
        <begin position="192"/>
        <end position="211"/>
    </location>
</feature>
<dbReference type="Proteomes" id="UP000837803">
    <property type="component" value="Unassembled WGS sequence"/>
</dbReference>
<dbReference type="EMBL" id="CAKLPZ010000004">
    <property type="protein sequence ID" value="CAH1002160.1"/>
    <property type="molecule type" value="Genomic_DNA"/>
</dbReference>
<reference evidence="11" key="1">
    <citation type="submission" date="2021-12" db="EMBL/GenBank/DDBJ databases">
        <authorList>
            <person name="Rodrigo-Torres L."/>
            <person name="Arahal R. D."/>
            <person name="Lucena T."/>
        </authorList>
    </citation>
    <scope>NUCLEOTIDE SEQUENCE</scope>
    <source>
        <strain evidence="11">CECT 8419</strain>
    </source>
</reference>
<sequence>MSKDEKAVVEEAPAEKKVTILDHAKTYVRSRFNEGLDPIYLFHNYAYAEEIEDKAEELAKDAKLDDQTTERLRLAALFYPLGYTGGSEGWAQRSADELTTFAKQKNYDAGDAANWISNAPAATAQSDFPTRLLHDAAWSWLGRKRYDRRSDLLQLEREAIEGKQGDPVKFGEEMQEFLLRFNYLTDEGKREYDSRRRKNVSSQQSNNYKIQQKEVKAKTGKNFGRGIDTMYRTAFRNHINLSRIADDKANMMISINTIILSILIAVSGAGLSFFEELVFDSPEFLAPIVILLMSSLTAVIFAVFSARPKVTEYRIKKRKLLESKEASLLYFGNFLKLEKSDFISYMSRMKMDQDSLYDDLGRDLYDLGQVLHRKYLLLTISYNTFIGGLALAVITFLTVYIWNLTNMQ</sequence>
<evidence type="ECO:0000256" key="5">
    <source>
        <dbReference type="ARBA" id="ARBA00022989"/>
    </source>
</evidence>
<dbReference type="InterPro" id="IPR043760">
    <property type="entry name" value="PycTM_dom"/>
</dbReference>
<gene>
    <name evidence="11" type="ORF">LEM8419_03077</name>
</gene>
<feature type="domain" description="Pycsar effector protein" evidence="10">
    <location>
        <begin position="230"/>
        <end position="397"/>
    </location>
</feature>